<evidence type="ECO:0000256" key="1">
    <source>
        <dbReference type="SAM" id="MobiDB-lite"/>
    </source>
</evidence>
<dbReference type="AlphaFoldDB" id="V2WPC0"/>
<proteinExistence type="predicted"/>
<dbReference type="KEGG" id="mrr:Moror_15586"/>
<dbReference type="EMBL" id="AWSO01001543">
    <property type="protein sequence ID" value="ESK83432.1"/>
    <property type="molecule type" value="Genomic_DNA"/>
</dbReference>
<reference evidence="2 3" key="1">
    <citation type="journal article" date="2014" name="BMC Genomics">
        <title>Genome and secretome analysis of the hemibiotrophic fungal pathogen, Moniliophthora roreri, which causes frosty pod rot disease of cacao: mechanisms of the biotrophic and necrotrophic phases.</title>
        <authorList>
            <person name="Meinhardt L.W."/>
            <person name="Costa G.G.L."/>
            <person name="Thomazella D.P.T."/>
            <person name="Teixeira P.J.P.L."/>
            <person name="Carazzolle M.F."/>
            <person name="Schuster S.C."/>
            <person name="Carlson J.E."/>
            <person name="Guiltinan M.J."/>
            <person name="Mieczkowski P."/>
            <person name="Farmer A."/>
            <person name="Ramaraj T."/>
            <person name="Crozier J."/>
            <person name="Davis R.E."/>
            <person name="Shao J."/>
            <person name="Melnick R.L."/>
            <person name="Pereira G.A.G."/>
            <person name="Bailey B.A."/>
        </authorList>
    </citation>
    <scope>NUCLEOTIDE SEQUENCE [LARGE SCALE GENOMIC DNA]</scope>
    <source>
        <strain evidence="2 3">MCA 2997</strain>
    </source>
</reference>
<accession>V2WPC0</accession>
<evidence type="ECO:0000313" key="3">
    <source>
        <dbReference type="Proteomes" id="UP000017559"/>
    </source>
</evidence>
<comment type="caution">
    <text evidence="2">The sequence shown here is derived from an EMBL/GenBank/DDBJ whole genome shotgun (WGS) entry which is preliminary data.</text>
</comment>
<protein>
    <submittedName>
        <fullName evidence="2">Uncharacterized protein</fullName>
    </submittedName>
</protein>
<feature type="region of interest" description="Disordered" evidence="1">
    <location>
        <begin position="203"/>
        <end position="294"/>
    </location>
</feature>
<dbReference type="HOGENOM" id="CLU_946946_0_0_1"/>
<feature type="compositionally biased region" description="Acidic residues" evidence="1">
    <location>
        <begin position="268"/>
        <end position="283"/>
    </location>
</feature>
<sequence length="294" mass="33920">MELQETYYSRLGFNGDNEFKLDSAENCIVLESNYRTMWDKYGLFCFIPTVKCTINWVVALANDNSEWERAQNKNPNEETKRPSTAYHIMLNDIRETGLEILIIDPAGFSPEGNTHILKIDGEDVPYRVQEANLQSTKTNYDAPPVKIGSTRNISPFALILNAYSKLRERDLRNPTSLNRQLKLQRTQLEELMKHIFWMPRNHPWRKRRSQPTPPSYRPSNPHDVDSRPDNSDSPGRDSYEPMDGDDNSFQSGVTERGSQHLRNKAAVQDDDSKDDDLEDDEDNTGFSDLDLFDI</sequence>
<dbReference type="Proteomes" id="UP000017559">
    <property type="component" value="Unassembled WGS sequence"/>
</dbReference>
<evidence type="ECO:0000313" key="2">
    <source>
        <dbReference type="EMBL" id="ESK83432.1"/>
    </source>
</evidence>
<organism evidence="2 3">
    <name type="scientific">Moniliophthora roreri (strain MCA 2997)</name>
    <name type="common">Cocoa frosty pod rot fungus</name>
    <name type="synonym">Crinipellis roreri</name>
    <dbReference type="NCBI Taxonomy" id="1381753"/>
    <lineage>
        <taxon>Eukaryota</taxon>
        <taxon>Fungi</taxon>
        <taxon>Dikarya</taxon>
        <taxon>Basidiomycota</taxon>
        <taxon>Agaricomycotina</taxon>
        <taxon>Agaricomycetes</taxon>
        <taxon>Agaricomycetidae</taxon>
        <taxon>Agaricales</taxon>
        <taxon>Marasmiineae</taxon>
        <taxon>Marasmiaceae</taxon>
        <taxon>Moniliophthora</taxon>
    </lineage>
</organism>
<keyword evidence="3" id="KW-1185">Reference proteome</keyword>
<name>V2WPC0_MONRO</name>
<gene>
    <name evidence="2" type="ORF">Moror_15586</name>
</gene>
<feature type="compositionally biased region" description="Basic and acidic residues" evidence="1">
    <location>
        <begin position="220"/>
        <end position="239"/>
    </location>
</feature>